<comment type="caution">
    <text evidence="2">The sequence shown here is derived from an EMBL/GenBank/DDBJ whole genome shotgun (WGS) entry which is preliminary data.</text>
</comment>
<proteinExistence type="predicted"/>
<reference evidence="2 3" key="1">
    <citation type="submission" date="2019-03" db="EMBL/GenBank/DDBJ databases">
        <title>An improved genome assembly of the fluke Schistosoma japonicum.</title>
        <authorList>
            <person name="Hu W."/>
            <person name="Luo F."/>
            <person name="Yin M."/>
            <person name="Mo X."/>
            <person name="Sun C."/>
            <person name="Wu Q."/>
            <person name="Zhu B."/>
            <person name="Xiang M."/>
            <person name="Wang J."/>
            <person name="Wang Y."/>
            <person name="Zhang T."/>
            <person name="Xu B."/>
            <person name="Zheng H."/>
            <person name="Feng Z."/>
        </authorList>
    </citation>
    <scope>NUCLEOTIDE SEQUENCE [LARGE SCALE GENOMIC DNA]</scope>
    <source>
        <strain evidence="2">HuSjv2</strain>
        <tissue evidence="2">Worms</tissue>
    </source>
</reference>
<dbReference type="EMBL" id="SKCS01000101">
    <property type="protein sequence ID" value="TNN16978.1"/>
    <property type="molecule type" value="Genomic_DNA"/>
</dbReference>
<keyword evidence="3" id="KW-1185">Reference proteome</keyword>
<feature type="non-terminal residue" evidence="2">
    <location>
        <position position="258"/>
    </location>
</feature>
<protein>
    <submittedName>
        <fullName evidence="2">Neprilysin-11</fullName>
    </submittedName>
</protein>
<feature type="domain" description="Peptidase M13 N-terminal" evidence="1">
    <location>
        <begin position="53"/>
        <end position="189"/>
    </location>
</feature>
<evidence type="ECO:0000313" key="3">
    <source>
        <dbReference type="Proteomes" id="UP000311919"/>
    </source>
</evidence>
<dbReference type="InterPro" id="IPR000718">
    <property type="entry name" value="Peptidase_M13"/>
</dbReference>
<gene>
    <name evidence="2" type="ORF">EWB00_000087</name>
</gene>
<dbReference type="Pfam" id="PF05649">
    <property type="entry name" value="Peptidase_M13_N"/>
    <property type="match status" value="1"/>
</dbReference>
<dbReference type="Proteomes" id="UP000311919">
    <property type="component" value="Unassembled WGS sequence"/>
</dbReference>
<dbReference type="SUPFAM" id="SSF55486">
    <property type="entry name" value="Metalloproteases ('zincins'), catalytic domain"/>
    <property type="match status" value="1"/>
</dbReference>
<sequence>MNSKIFATAVGGLIAVSAAIASTIYFMTTNTQDANDPSVTPSGDFDGSSSPNPCDDFYEFACGEWIKKNPLSNGIGSISTVTKAQRKIDEYIWKLVSNGLHLSDDPHLQAASKFYKSCTNYRSYDTFNSACRHWIYMNFGHWRLMPSNQQIDGVPNNKNMDLTDFCLSSIMQFGHSLLFSLAIDPQARSIKILPGSLSVDLTTDEAQCRKRKNDFYLTASKLRIPRSHNYEIYAAFQMMKDLSKAAATLSVVTCICYC</sequence>
<dbReference type="GO" id="GO:0004222">
    <property type="term" value="F:metalloendopeptidase activity"/>
    <property type="evidence" value="ECO:0007669"/>
    <property type="project" value="InterPro"/>
</dbReference>
<dbReference type="InterPro" id="IPR008753">
    <property type="entry name" value="Peptidase_M13_N"/>
</dbReference>
<organism evidence="2 3">
    <name type="scientific">Schistosoma japonicum</name>
    <name type="common">Blood fluke</name>
    <dbReference type="NCBI Taxonomy" id="6182"/>
    <lineage>
        <taxon>Eukaryota</taxon>
        <taxon>Metazoa</taxon>
        <taxon>Spiralia</taxon>
        <taxon>Lophotrochozoa</taxon>
        <taxon>Platyhelminthes</taxon>
        <taxon>Trematoda</taxon>
        <taxon>Digenea</taxon>
        <taxon>Strigeidida</taxon>
        <taxon>Schistosomatoidea</taxon>
        <taxon>Schistosomatidae</taxon>
        <taxon>Schistosoma</taxon>
    </lineage>
</organism>
<evidence type="ECO:0000259" key="1">
    <source>
        <dbReference type="Pfam" id="PF05649"/>
    </source>
</evidence>
<dbReference type="OrthoDB" id="6475849at2759"/>
<dbReference type="AlphaFoldDB" id="A0A4Z2DKR2"/>
<dbReference type="InterPro" id="IPR024079">
    <property type="entry name" value="MetalloPept_cat_dom_sf"/>
</dbReference>
<dbReference type="GO" id="GO:0006508">
    <property type="term" value="P:proteolysis"/>
    <property type="evidence" value="ECO:0007669"/>
    <property type="project" value="InterPro"/>
</dbReference>
<accession>A0A4Z2DKR2</accession>
<evidence type="ECO:0000313" key="2">
    <source>
        <dbReference type="EMBL" id="TNN16978.1"/>
    </source>
</evidence>
<name>A0A4Z2DKR2_SCHJA</name>
<dbReference type="Gene3D" id="3.40.390.10">
    <property type="entry name" value="Collagenase (Catalytic Domain)"/>
    <property type="match status" value="1"/>
</dbReference>
<dbReference type="PROSITE" id="PS51885">
    <property type="entry name" value="NEPRILYSIN"/>
    <property type="match status" value="1"/>
</dbReference>